<dbReference type="Proteomes" id="UP000554726">
    <property type="component" value="Unassembled WGS sequence"/>
</dbReference>
<gene>
    <name evidence="1" type="ORF">FHR60_004031</name>
</gene>
<dbReference type="EMBL" id="JACHNS010000012">
    <property type="protein sequence ID" value="MBB4595314.1"/>
    <property type="molecule type" value="Genomic_DNA"/>
</dbReference>
<organism evidence="1 2">
    <name type="scientific">Xanthomonas cannabis</name>
    <dbReference type="NCBI Taxonomy" id="1885674"/>
    <lineage>
        <taxon>Bacteria</taxon>
        <taxon>Pseudomonadati</taxon>
        <taxon>Pseudomonadota</taxon>
        <taxon>Gammaproteobacteria</taxon>
        <taxon>Lysobacterales</taxon>
        <taxon>Lysobacteraceae</taxon>
        <taxon>Xanthomonas</taxon>
    </lineage>
</organism>
<proteinExistence type="predicted"/>
<evidence type="ECO:0000313" key="1">
    <source>
        <dbReference type="EMBL" id="MBB4595314.1"/>
    </source>
</evidence>
<accession>A0ABR6JR63</accession>
<protein>
    <submittedName>
        <fullName evidence="1">Uncharacterized protein</fullName>
    </submittedName>
</protein>
<name>A0ABR6JR63_9XANT</name>
<comment type="caution">
    <text evidence="1">The sequence shown here is derived from an EMBL/GenBank/DDBJ whole genome shotgun (WGS) entry which is preliminary data.</text>
</comment>
<sequence>MFRLRQNGGGQGITRTARGVRISPCRLAAGEGALSSGGLDELVAGKRWSIRKFDLVGCESLLELPNKMLKFGAEILCFVDCFM</sequence>
<evidence type="ECO:0000313" key="2">
    <source>
        <dbReference type="Proteomes" id="UP000554726"/>
    </source>
</evidence>
<reference evidence="1 2" key="1">
    <citation type="submission" date="2020-08" db="EMBL/GenBank/DDBJ databases">
        <title>Studying the diversity of plant-associated saprophytic bacteria and their role in host health and plant-pathogen interactions.</title>
        <authorList>
            <person name="Potnis N."/>
        </authorList>
    </citation>
    <scope>NUCLEOTIDE SEQUENCE [LARGE SCALE GENOMIC DNA]</scope>
    <source>
        <strain evidence="1 2">F16</strain>
    </source>
</reference>
<keyword evidence="2" id="KW-1185">Reference proteome</keyword>